<comment type="caution">
    <text evidence="3">The sequence shown here is derived from an EMBL/GenBank/DDBJ whole genome shotgun (WGS) entry which is preliminary data.</text>
</comment>
<sequence length="85" mass="8900">MRRTVVEAVQAAADAAGAGSGLRFAALDVTTLANLRPDGHLGPYMHKDPFAGGGAGGRVQNDCVHWCMPGPVGTFNEILLQNILR</sequence>
<evidence type="ECO:0000256" key="1">
    <source>
        <dbReference type="ARBA" id="ARBA00007727"/>
    </source>
</evidence>
<dbReference type="EMBL" id="CAJGYO010000019">
    <property type="protein sequence ID" value="CAD6339705.1"/>
    <property type="molecule type" value="Genomic_DNA"/>
</dbReference>
<dbReference type="InterPro" id="IPR026057">
    <property type="entry name" value="TBL_C"/>
</dbReference>
<evidence type="ECO:0000313" key="4">
    <source>
        <dbReference type="Proteomes" id="UP000604825"/>
    </source>
</evidence>
<evidence type="ECO:0000313" key="3">
    <source>
        <dbReference type="EMBL" id="CAD6339705.1"/>
    </source>
</evidence>
<dbReference type="OrthoDB" id="688472at2759"/>
<keyword evidence="4" id="KW-1185">Reference proteome</keyword>
<evidence type="ECO:0000259" key="2">
    <source>
        <dbReference type="Pfam" id="PF13839"/>
    </source>
</evidence>
<gene>
    <name evidence="3" type="ORF">NCGR_LOCUS63803</name>
</gene>
<dbReference type="AlphaFoldDB" id="A0A811SFX1"/>
<name>A0A811SFX1_9POAL</name>
<comment type="similarity">
    <text evidence="1">Belongs to the PC-esterase family. TBL subfamily.</text>
</comment>
<dbReference type="GO" id="GO:0005794">
    <property type="term" value="C:Golgi apparatus"/>
    <property type="evidence" value="ECO:0007669"/>
    <property type="project" value="TreeGrafter"/>
</dbReference>
<accession>A0A811SFX1</accession>
<proteinExistence type="inferred from homology"/>
<dbReference type="InterPro" id="IPR029962">
    <property type="entry name" value="TBL"/>
</dbReference>
<reference evidence="3" key="1">
    <citation type="submission" date="2020-10" db="EMBL/GenBank/DDBJ databases">
        <authorList>
            <person name="Han B."/>
            <person name="Lu T."/>
            <person name="Zhao Q."/>
            <person name="Huang X."/>
            <person name="Zhao Y."/>
        </authorList>
    </citation>
    <scope>NUCLEOTIDE SEQUENCE</scope>
</reference>
<dbReference type="Pfam" id="PF13839">
    <property type="entry name" value="PC-Esterase"/>
    <property type="match status" value="1"/>
</dbReference>
<organism evidence="3 4">
    <name type="scientific">Miscanthus lutarioriparius</name>
    <dbReference type="NCBI Taxonomy" id="422564"/>
    <lineage>
        <taxon>Eukaryota</taxon>
        <taxon>Viridiplantae</taxon>
        <taxon>Streptophyta</taxon>
        <taxon>Embryophyta</taxon>
        <taxon>Tracheophyta</taxon>
        <taxon>Spermatophyta</taxon>
        <taxon>Magnoliopsida</taxon>
        <taxon>Liliopsida</taxon>
        <taxon>Poales</taxon>
        <taxon>Poaceae</taxon>
        <taxon>PACMAD clade</taxon>
        <taxon>Panicoideae</taxon>
        <taxon>Andropogonodae</taxon>
        <taxon>Andropogoneae</taxon>
        <taxon>Saccharinae</taxon>
        <taxon>Miscanthus</taxon>
    </lineage>
</organism>
<protein>
    <recommendedName>
        <fullName evidence="2">Trichome birefringence-like C-terminal domain-containing protein</fullName>
    </recommendedName>
</protein>
<dbReference type="PANTHER" id="PTHR32285:SF377">
    <property type="entry name" value="OS06G0235200 PROTEIN"/>
    <property type="match status" value="1"/>
</dbReference>
<dbReference type="Proteomes" id="UP000604825">
    <property type="component" value="Unassembled WGS sequence"/>
</dbReference>
<dbReference type="PANTHER" id="PTHR32285">
    <property type="entry name" value="PROTEIN TRICHOME BIREFRINGENCE-LIKE 9-RELATED"/>
    <property type="match status" value="1"/>
</dbReference>
<feature type="domain" description="Trichome birefringence-like C-terminal" evidence="2">
    <location>
        <begin position="5"/>
        <end position="81"/>
    </location>
</feature>
<dbReference type="GO" id="GO:0016413">
    <property type="term" value="F:O-acetyltransferase activity"/>
    <property type="evidence" value="ECO:0007669"/>
    <property type="project" value="InterPro"/>
</dbReference>